<dbReference type="InterPro" id="IPR026591">
    <property type="entry name" value="Sirtuin_cat_small_dom_sf"/>
</dbReference>
<evidence type="ECO:0000259" key="3">
    <source>
        <dbReference type="PROSITE" id="PS50305"/>
    </source>
</evidence>
<proteinExistence type="predicted"/>
<feature type="domain" description="Deacetylase sirtuin-type" evidence="3">
    <location>
        <begin position="1"/>
        <end position="184"/>
    </location>
</feature>
<name>A0A645A8L9_9ZZZZ</name>
<evidence type="ECO:0000313" key="4">
    <source>
        <dbReference type="EMBL" id="MPM49529.1"/>
    </source>
</evidence>
<dbReference type="PANTHER" id="PTHR11085:SF4">
    <property type="entry name" value="NAD-DEPENDENT PROTEIN DEACYLASE"/>
    <property type="match status" value="1"/>
</dbReference>
<dbReference type="GO" id="GO:0017136">
    <property type="term" value="F:histone deacetylase activity, NAD-dependent"/>
    <property type="evidence" value="ECO:0007669"/>
    <property type="project" value="TreeGrafter"/>
</dbReference>
<organism evidence="4">
    <name type="scientific">bioreactor metagenome</name>
    <dbReference type="NCBI Taxonomy" id="1076179"/>
    <lineage>
        <taxon>unclassified sequences</taxon>
        <taxon>metagenomes</taxon>
        <taxon>ecological metagenomes</taxon>
    </lineage>
</organism>
<dbReference type="Gene3D" id="3.30.1600.10">
    <property type="entry name" value="SIR2/SIRT2 'Small Domain"/>
    <property type="match status" value="1"/>
</dbReference>
<sequence length="184" mass="20267">MSHTAEFFEFYRDKMLFENMGPNAAHFYLAELEKVGKLKAVITQNIDGLHSAAGSQTVCELHGSVWRNYCMSCEKAYTTDVIKNSQGIPRCDCGGIIKPDVVLYQEALDEAVVQKALHFISQADTLIIGGTSLKVYPAAGFINYFKGKNLVLINREATQADGTASLVIHSPIGEVFKKISESKE</sequence>
<dbReference type="PROSITE" id="PS50305">
    <property type="entry name" value="SIRTUIN"/>
    <property type="match status" value="1"/>
</dbReference>
<dbReference type="EC" id="3.5.1.-" evidence="4"/>
<dbReference type="PANTHER" id="PTHR11085">
    <property type="entry name" value="NAD-DEPENDENT PROTEIN DEACYLASE SIRTUIN-5, MITOCHONDRIAL-RELATED"/>
    <property type="match status" value="1"/>
</dbReference>
<dbReference type="AlphaFoldDB" id="A0A645A8L9"/>
<dbReference type="EMBL" id="VSSQ01012567">
    <property type="protein sequence ID" value="MPM49529.1"/>
    <property type="molecule type" value="Genomic_DNA"/>
</dbReference>
<gene>
    <name evidence="4" type="primary">cobB_26</name>
    <name evidence="4" type="ORF">SDC9_96259</name>
</gene>
<reference evidence="4" key="1">
    <citation type="submission" date="2019-08" db="EMBL/GenBank/DDBJ databases">
        <authorList>
            <person name="Kucharzyk K."/>
            <person name="Murdoch R.W."/>
            <person name="Higgins S."/>
            <person name="Loffler F."/>
        </authorList>
    </citation>
    <scope>NUCLEOTIDE SEQUENCE</scope>
</reference>
<dbReference type="InterPro" id="IPR026590">
    <property type="entry name" value="Ssirtuin_cat_dom"/>
</dbReference>
<comment type="caution">
    <text evidence="4">The sequence shown here is derived from an EMBL/GenBank/DDBJ whole genome shotgun (WGS) entry which is preliminary data.</text>
</comment>
<keyword evidence="4" id="KW-0378">Hydrolase</keyword>
<dbReference type="InterPro" id="IPR050134">
    <property type="entry name" value="NAD-dep_sirtuin_deacylases"/>
</dbReference>
<evidence type="ECO:0000256" key="1">
    <source>
        <dbReference type="ARBA" id="ARBA00022679"/>
    </source>
</evidence>
<evidence type="ECO:0000256" key="2">
    <source>
        <dbReference type="ARBA" id="ARBA00023027"/>
    </source>
</evidence>
<dbReference type="InterPro" id="IPR029035">
    <property type="entry name" value="DHS-like_NAD/FAD-binding_dom"/>
</dbReference>
<keyword evidence="1" id="KW-0808">Transferase</keyword>
<accession>A0A645A8L9</accession>
<dbReference type="Gene3D" id="3.40.50.1220">
    <property type="entry name" value="TPP-binding domain"/>
    <property type="match status" value="1"/>
</dbReference>
<dbReference type="GO" id="GO:0070403">
    <property type="term" value="F:NAD+ binding"/>
    <property type="evidence" value="ECO:0007669"/>
    <property type="project" value="InterPro"/>
</dbReference>
<dbReference type="GO" id="GO:0016787">
    <property type="term" value="F:hydrolase activity"/>
    <property type="evidence" value="ECO:0007669"/>
    <property type="project" value="UniProtKB-KW"/>
</dbReference>
<dbReference type="NCBIfam" id="NF001752">
    <property type="entry name" value="PRK00481.1-1"/>
    <property type="match status" value="1"/>
</dbReference>
<dbReference type="SUPFAM" id="SSF52467">
    <property type="entry name" value="DHS-like NAD/FAD-binding domain"/>
    <property type="match status" value="1"/>
</dbReference>
<dbReference type="Pfam" id="PF02146">
    <property type="entry name" value="SIR2"/>
    <property type="match status" value="1"/>
</dbReference>
<protein>
    <submittedName>
        <fullName evidence="4">NAD-dependent protein deacetylase</fullName>
        <ecNumber evidence="4">3.5.1.-</ecNumber>
    </submittedName>
</protein>
<keyword evidence="2" id="KW-0520">NAD</keyword>
<dbReference type="InterPro" id="IPR003000">
    <property type="entry name" value="Sirtuin"/>
</dbReference>